<accession>V4AA61</accession>
<gene>
    <name evidence="4" type="ORF">LOTGIDRAFT_182051</name>
</gene>
<dbReference type="EMBL" id="KB201890">
    <property type="protein sequence ID" value="ESO93657.1"/>
    <property type="molecule type" value="Genomic_DNA"/>
</dbReference>
<keyword evidence="2" id="KW-0597">Phosphoprotein</keyword>
<dbReference type="OMA" id="XVLREAK"/>
<dbReference type="PANTHER" id="PTHR12842:SF6">
    <property type="entry name" value="FI01459P"/>
    <property type="match status" value="1"/>
</dbReference>
<evidence type="ECO:0000313" key="5">
    <source>
        <dbReference type="Proteomes" id="UP000030746"/>
    </source>
</evidence>
<protein>
    <submittedName>
        <fullName evidence="4">Uncharacterized protein</fullName>
    </submittedName>
</protein>
<comment type="similarity">
    <text evidence="1">Belongs to the FAM114 family.</text>
</comment>
<feature type="region of interest" description="Disordered" evidence="3">
    <location>
        <begin position="180"/>
        <end position="200"/>
    </location>
</feature>
<dbReference type="GeneID" id="20244471"/>
<proteinExistence type="inferred from homology"/>
<reference evidence="4 5" key="1">
    <citation type="journal article" date="2013" name="Nature">
        <title>Insights into bilaterian evolution from three spiralian genomes.</title>
        <authorList>
            <person name="Simakov O."/>
            <person name="Marletaz F."/>
            <person name="Cho S.J."/>
            <person name="Edsinger-Gonzales E."/>
            <person name="Havlak P."/>
            <person name="Hellsten U."/>
            <person name="Kuo D.H."/>
            <person name="Larsson T."/>
            <person name="Lv J."/>
            <person name="Arendt D."/>
            <person name="Savage R."/>
            <person name="Osoegawa K."/>
            <person name="de Jong P."/>
            <person name="Grimwood J."/>
            <person name="Chapman J.A."/>
            <person name="Shapiro H."/>
            <person name="Aerts A."/>
            <person name="Otillar R.P."/>
            <person name="Terry A.Y."/>
            <person name="Boore J.L."/>
            <person name="Grigoriev I.V."/>
            <person name="Lindberg D.R."/>
            <person name="Seaver E.C."/>
            <person name="Weisblat D.A."/>
            <person name="Putnam N.H."/>
            <person name="Rokhsar D.S."/>
        </authorList>
    </citation>
    <scope>NUCLEOTIDE SEQUENCE [LARGE SCALE GENOMIC DNA]</scope>
</reference>
<dbReference type="Pfam" id="PF05334">
    <property type="entry name" value="DUF719"/>
    <property type="match status" value="1"/>
</dbReference>
<dbReference type="OrthoDB" id="5597648at2759"/>
<organism evidence="4 5">
    <name type="scientific">Lottia gigantea</name>
    <name type="common">Giant owl limpet</name>
    <dbReference type="NCBI Taxonomy" id="225164"/>
    <lineage>
        <taxon>Eukaryota</taxon>
        <taxon>Metazoa</taxon>
        <taxon>Spiralia</taxon>
        <taxon>Lophotrochozoa</taxon>
        <taxon>Mollusca</taxon>
        <taxon>Gastropoda</taxon>
        <taxon>Patellogastropoda</taxon>
        <taxon>Lottioidea</taxon>
        <taxon>Lottiidae</taxon>
        <taxon>Lottia</taxon>
    </lineage>
</organism>
<dbReference type="Proteomes" id="UP000030746">
    <property type="component" value="Unassembled WGS sequence"/>
</dbReference>
<dbReference type="CTD" id="20244471"/>
<dbReference type="KEGG" id="lgi:LOTGIDRAFT_182051"/>
<evidence type="ECO:0000256" key="3">
    <source>
        <dbReference type="SAM" id="MobiDB-lite"/>
    </source>
</evidence>
<dbReference type="RefSeq" id="XP_009055292.1">
    <property type="nucleotide sequence ID" value="XM_009057044.1"/>
</dbReference>
<dbReference type="AlphaFoldDB" id="V4AA61"/>
<evidence type="ECO:0000313" key="4">
    <source>
        <dbReference type="EMBL" id="ESO93657.1"/>
    </source>
</evidence>
<keyword evidence="5" id="KW-1185">Reference proteome</keyword>
<dbReference type="PANTHER" id="PTHR12842">
    <property type="entry name" value="FI01459P"/>
    <property type="match status" value="1"/>
</dbReference>
<evidence type="ECO:0000256" key="1">
    <source>
        <dbReference type="ARBA" id="ARBA00006903"/>
    </source>
</evidence>
<name>V4AA61_LOTGI</name>
<dbReference type="HOGENOM" id="CLU_035724_1_0_1"/>
<sequence length="321" mass="36255">MGVLETIGSGSLDVMEKIGKKTYSVITEHDPGFRKARQFLGNKGDKPNLSSVLRDAKEDADRKVEQDKESAEARQCHFGFLFDENQGLAHLEALEILSNQSEKKVQALLHAMPDEVIGKIKPQLLQIKDIFEIEDKDDDNEEDDHDFVQLVTDQLSELHLGTTADKLKLVHERSRNYVEEFETEKKADEDSETESNEPKEVHKHAIQFLADLSCKSVEQFHKAGELILLKKDTEKSYEDKSKTLANLTQVLCSEVGILSSKFSQCLNSIAEKDKTKEEIVNPLVTNIYLEATNSSTYIQDAFQLLLPVLQHAVIQNSDVLQ</sequence>
<dbReference type="InterPro" id="IPR007998">
    <property type="entry name" value="DUF719"/>
</dbReference>
<evidence type="ECO:0000256" key="2">
    <source>
        <dbReference type="ARBA" id="ARBA00022553"/>
    </source>
</evidence>